<dbReference type="EMBL" id="CM017635">
    <property type="protein sequence ID" value="TYH34040.1"/>
    <property type="molecule type" value="Genomic_DNA"/>
</dbReference>
<protein>
    <submittedName>
        <fullName evidence="3">Uncharacterized protein</fullName>
    </submittedName>
</protein>
<dbReference type="PANTHER" id="PTHR46316:SF9">
    <property type="entry name" value="SNF1-RELATED PROTEIN KINASE REGULATORY SUBUNIT BETA-1"/>
    <property type="match status" value="1"/>
</dbReference>
<evidence type="ECO:0000259" key="1">
    <source>
        <dbReference type="Pfam" id="PF16561"/>
    </source>
</evidence>
<dbReference type="Gene3D" id="2.60.40.10">
    <property type="entry name" value="Immunoglobulins"/>
    <property type="match status" value="1"/>
</dbReference>
<dbReference type="InterPro" id="IPR014756">
    <property type="entry name" value="Ig_E-set"/>
</dbReference>
<dbReference type="Proteomes" id="UP000322667">
    <property type="component" value="Chromosome D13"/>
</dbReference>
<dbReference type="SUPFAM" id="SSF81296">
    <property type="entry name" value="E set domains"/>
    <property type="match status" value="1"/>
</dbReference>
<sequence length="169" mass="19774">MSEKMWDVTIKHAKTCVMGNKYYAFQGTNYRVFLNPICQLVKAEINGTTYPIQTLSSINRVISCIFYLTSSFSTIRRKIVNWFWIGQCGDTTEKKSKIMMIMTWKENIKTKMSWQRSGKDHSVLLVLPSGIYHYKFIVDGEWRYTHDLPFIADEMGRICNLLDVLVCIF</sequence>
<evidence type="ECO:0000313" key="4">
    <source>
        <dbReference type="Proteomes" id="UP000322667"/>
    </source>
</evidence>
<dbReference type="AlphaFoldDB" id="A0A5D2HVL4"/>
<dbReference type="CDD" id="cd02859">
    <property type="entry name" value="E_set_AMPKbeta_like_N"/>
    <property type="match status" value="1"/>
</dbReference>
<feature type="domain" description="AMP-activated protein kinase glycogen-binding" evidence="1">
    <location>
        <begin position="104"/>
        <end position="164"/>
    </location>
</feature>
<dbReference type="Pfam" id="PF20452">
    <property type="entry name" value="Calmod_bind_C"/>
    <property type="match status" value="1"/>
</dbReference>
<dbReference type="PANTHER" id="PTHR46316">
    <property type="entry name" value="SNF1-RELATED PROTEIN KINASE REGULATORY SUBUNIT BETA-1"/>
    <property type="match status" value="1"/>
</dbReference>
<keyword evidence="4" id="KW-1185">Reference proteome</keyword>
<organism evidence="3 4">
    <name type="scientific">Gossypium tomentosum</name>
    <name type="common">Hawaiian cotton</name>
    <name type="synonym">Gossypium sandvicense</name>
    <dbReference type="NCBI Taxonomy" id="34277"/>
    <lineage>
        <taxon>Eukaryota</taxon>
        <taxon>Viridiplantae</taxon>
        <taxon>Streptophyta</taxon>
        <taxon>Embryophyta</taxon>
        <taxon>Tracheophyta</taxon>
        <taxon>Spermatophyta</taxon>
        <taxon>Magnoliopsida</taxon>
        <taxon>eudicotyledons</taxon>
        <taxon>Gunneridae</taxon>
        <taxon>Pentapetalae</taxon>
        <taxon>rosids</taxon>
        <taxon>malvids</taxon>
        <taxon>Malvales</taxon>
        <taxon>Malvaceae</taxon>
        <taxon>Malvoideae</taxon>
        <taxon>Gossypium</taxon>
    </lineage>
</organism>
<reference evidence="3 4" key="1">
    <citation type="submission" date="2019-07" db="EMBL/GenBank/DDBJ databases">
        <title>WGS assembly of Gossypium tomentosum.</title>
        <authorList>
            <person name="Chen Z.J."/>
            <person name="Sreedasyam A."/>
            <person name="Ando A."/>
            <person name="Song Q."/>
            <person name="De L."/>
            <person name="Hulse-Kemp A."/>
            <person name="Ding M."/>
            <person name="Ye W."/>
            <person name="Kirkbride R."/>
            <person name="Jenkins J."/>
            <person name="Plott C."/>
            <person name="Lovell J."/>
            <person name="Lin Y.-M."/>
            <person name="Vaughn R."/>
            <person name="Liu B."/>
            <person name="Li W."/>
            <person name="Simpson S."/>
            <person name="Scheffler B."/>
            <person name="Saski C."/>
            <person name="Grover C."/>
            <person name="Hu G."/>
            <person name="Conover J."/>
            <person name="Carlson J."/>
            <person name="Shu S."/>
            <person name="Boston L."/>
            <person name="Williams M."/>
            <person name="Peterson D."/>
            <person name="Mcgee K."/>
            <person name="Jones D."/>
            <person name="Wendel J."/>
            <person name="Stelly D."/>
            <person name="Grimwood J."/>
            <person name="Schmutz J."/>
        </authorList>
    </citation>
    <scope>NUCLEOTIDE SEQUENCE [LARGE SCALE GENOMIC DNA]</scope>
    <source>
        <strain evidence="3">7179.01</strain>
    </source>
</reference>
<gene>
    <name evidence="3" type="ORF">ES332_D13G101400v1</name>
</gene>
<proteinExistence type="predicted"/>
<name>A0A5D2HVL4_GOSTO</name>
<dbReference type="InterPro" id="IPR013783">
    <property type="entry name" value="Ig-like_fold"/>
</dbReference>
<dbReference type="InterPro" id="IPR032640">
    <property type="entry name" value="AMPK1_CBM"/>
</dbReference>
<dbReference type="InterPro" id="IPR046829">
    <property type="entry name" value="Calmod_bind_C"/>
</dbReference>
<feature type="domain" description="Calmodulin binding protein C-terminal" evidence="2">
    <location>
        <begin position="21"/>
        <end position="61"/>
    </location>
</feature>
<accession>A0A5D2HVL4</accession>
<dbReference type="Pfam" id="PF16561">
    <property type="entry name" value="AMPK1_CBM"/>
    <property type="match status" value="1"/>
</dbReference>
<evidence type="ECO:0000259" key="2">
    <source>
        <dbReference type="Pfam" id="PF20452"/>
    </source>
</evidence>
<dbReference type="InterPro" id="IPR043554">
    <property type="entry name" value="KINB"/>
</dbReference>
<dbReference type="GO" id="GO:0009507">
    <property type="term" value="C:chloroplast"/>
    <property type="evidence" value="ECO:0007669"/>
    <property type="project" value="UniProtKB-ARBA"/>
</dbReference>
<evidence type="ECO:0000313" key="3">
    <source>
        <dbReference type="EMBL" id="TYH34040.1"/>
    </source>
</evidence>